<protein>
    <submittedName>
        <fullName evidence="1">Uncharacterized protein</fullName>
    </submittedName>
</protein>
<sequence length="43" mass="5130">MDRYDSARDHYCYNGSSVLKNKLNIQDMDDLEAAERENHRDHC</sequence>
<gene>
    <name evidence="1" type="ORF">ALO81_02754</name>
</gene>
<evidence type="ECO:0000313" key="2">
    <source>
        <dbReference type="Proteomes" id="UP000050564"/>
    </source>
</evidence>
<dbReference type="EMBL" id="LJPX01000600">
    <property type="protein sequence ID" value="KPW65119.1"/>
    <property type="molecule type" value="Genomic_DNA"/>
</dbReference>
<dbReference type="AlphaFoldDB" id="A0A0P9KQ59"/>
<dbReference type="PATRIC" id="fig|86840.3.peg.3880"/>
<name>A0A0P9KQ59_PSECA</name>
<reference evidence="1 2" key="1">
    <citation type="submission" date="2015-09" db="EMBL/GenBank/DDBJ databases">
        <title>Genome announcement of multiple Pseudomonas syringae strains.</title>
        <authorList>
            <person name="Thakur S."/>
            <person name="Wang P.W."/>
            <person name="Gong Y."/>
            <person name="Weir B.S."/>
            <person name="Guttman D.S."/>
        </authorList>
    </citation>
    <scope>NUCLEOTIDE SEQUENCE [LARGE SCALE GENOMIC DNA]</scope>
    <source>
        <strain evidence="1 2">ICMP2823</strain>
    </source>
</reference>
<proteinExistence type="predicted"/>
<accession>A0A0P9KQ59</accession>
<comment type="caution">
    <text evidence="1">The sequence shown here is derived from an EMBL/GenBank/DDBJ whole genome shotgun (WGS) entry which is preliminary data.</text>
</comment>
<dbReference type="Proteomes" id="UP000050564">
    <property type="component" value="Unassembled WGS sequence"/>
</dbReference>
<evidence type="ECO:0000313" key="1">
    <source>
        <dbReference type="EMBL" id="KPW65119.1"/>
    </source>
</evidence>
<dbReference type="InterPro" id="IPR036597">
    <property type="entry name" value="Fido-like_dom_sf"/>
</dbReference>
<organism evidence="1 2">
    <name type="scientific">Pseudomonas cannabina</name>
    <dbReference type="NCBI Taxonomy" id="86840"/>
    <lineage>
        <taxon>Bacteria</taxon>
        <taxon>Pseudomonadati</taxon>
        <taxon>Pseudomonadota</taxon>
        <taxon>Gammaproteobacteria</taxon>
        <taxon>Pseudomonadales</taxon>
        <taxon>Pseudomonadaceae</taxon>
        <taxon>Pseudomonas</taxon>
    </lineage>
</organism>
<dbReference type="Gene3D" id="1.10.3290.10">
    <property type="entry name" value="Fido-like domain"/>
    <property type="match status" value="1"/>
</dbReference>